<dbReference type="eggNOG" id="COG1764">
    <property type="taxonomic scope" value="Bacteria"/>
</dbReference>
<dbReference type="OrthoDB" id="9797508at2"/>
<dbReference type="NCBIfam" id="TIGR03561">
    <property type="entry name" value="organ_hyd_perox"/>
    <property type="match status" value="1"/>
</dbReference>
<name>A0A074UAD5_9RHOB</name>
<feature type="compositionally biased region" description="Low complexity" evidence="2">
    <location>
        <begin position="12"/>
        <end position="24"/>
    </location>
</feature>
<proteinExistence type="inferred from homology"/>
<dbReference type="AlphaFoldDB" id="A0A074UAD5"/>
<dbReference type="Proteomes" id="UP000027725">
    <property type="component" value="Unassembled WGS sequence"/>
</dbReference>
<feature type="region of interest" description="Disordered" evidence="2">
    <location>
        <begin position="1"/>
        <end position="24"/>
    </location>
</feature>
<comment type="caution">
    <text evidence="3">The sequence shown here is derived from an EMBL/GenBank/DDBJ whole genome shotgun (WGS) entry which is preliminary data.</text>
</comment>
<dbReference type="SUPFAM" id="SSF82784">
    <property type="entry name" value="OsmC-like"/>
    <property type="match status" value="1"/>
</dbReference>
<dbReference type="EMBL" id="JHEH01000001">
    <property type="protein sequence ID" value="KEP71662.1"/>
    <property type="molecule type" value="Genomic_DNA"/>
</dbReference>
<gene>
    <name evidence="3" type="ORF">DL1_01250</name>
</gene>
<dbReference type="GO" id="GO:0006979">
    <property type="term" value="P:response to oxidative stress"/>
    <property type="evidence" value="ECO:0007669"/>
    <property type="project" value="InterPro"/>
</dbReference>
<sequence>MKPTKIAYSTKATATGGRDGRATTQDGALDLTLVTPKELGGAGGDGVNPEQLFAAGYAACFLSALNFLAAQKKQKLPESTHVSTTVGIGPTAEKGFALDVQIEVSLPGLDREIAQELIDGAHKVCPYSDATRNSLEITPTLA</sequence>
<accession>A0A074UAD5</accession>
<evidence type="ECO:0000256" key="2">
    <source>
        <dbReference type="SAM" id="MobiDB-lite"/>
    </source>
</evidence>
<organism evidence="3 4">
    <name type="scientific">Thioclava dalianensis</name>
    <dbReference type="NCBI Taxonomy" id="1185766"/>
    <lineage>
        <taxon>Bacteria</taxon>
        <taxon>Pseudomonadati</taxon>
        <taxon>Pseudomonadota</taxon>
        <taxon>Alphaproteobacteria</taxon>
        <taxon>Rhodobacterales</taxon>
        <taxon>Paracoccaceae</taxon>
        <taxon>Thioclava</taxon>
    </lineage>
</organism>
<dbReference type="InterPro" id="IPR015946">
    <property type="entry name" value="KH_dom-like_a/b"/>
</dbReference>
<dbReference type="InterPro" id="IPR019953">
    <property type="entry name" value="OHR"/>
</dbReference>
<dbReference type="Gene3D" id="2.20.25.10">
    <property type="match status" value="1"/>
</dbReference>
<evidence type="ECO:0000313" key="3">
    <source>
        <dbReference type="EMBL" id="KEP71662.1"/>
    </source>
</evidence>
<dbReference type="PANTHER" id="PTHR33797:SF2">
    <property type="entry name" value="ORGANIC HYDROPEROXIDE RESISTANCE PROTEIN-LIKE"/>
    <property type="match status" value="1"/>
</dbReference>
<comment type="similarity">
    <text evidence="1">Belongs to the OsmC/Ohr family.</text>
</comment>
<dbReference type="Pfam" id="PF02566">
    <property type="entry name" value="OsmC"/>
    <property type="match status" value="1"/>
</dbReference>
<reference evidence="3 4" key="1">
    <citation type="submission" date="2014-03" db="EMBL/GenBank/DDBJ databases">
        <title>The draft genome sequence of Thioclava dalianensis DLFJ1-1.</title>
        <authorList>
            <person name="Lai Q."/>
            <person name="Shao Z."/>
        </authorList>
    </citation>
    <scope>NUCLEOTIDE SEQUENCE [LARGE SCALE GENOMIC DNA]</scope>
    <source>
        <strain evidence="3 4">DLFJ1-1</strain>
    </source>
</reference>
<dbReference type="RefSeq" id="WP_038061221.1">
    <property type="nucleotide sequence ID" value="NZ_FOVB01000005.1"/>
</dbReference>
<dbReference type="InterPro" id="IPR003718">
    <property type="entry name" value="OsmC/Ohr_fam"/>
</dbReference>
<dbReference type="PANTHER" id="PTHR33797">
    <property type="entry name" value="ORGANIC HYDROPEROXIDE RESISTANCE PROTEIN-LIKE"/>
    <property type="match status" value="1"/>
</dbReference>
<dbReference type="STRING" id="1185766.SAMN05216224_105136"/>
<dbReference type="InterPro" id="IPR036102">
    <property type="entry name" value="OsmC/Ohrsf"/>
</dbReference>
<evidence type="ECO:0000256" key="1">
    <source>
        <dbReference type="ARBA" id="ARBA00007378"/>
    </source>
</evidence>
<protein>
    <submittedName>
        <fullName evidence="3">Organic hydroperoxide resistance protein</fullName>
    </submittedName>
</protein>
<evidence type="ECO:0000313" key="4">
    <source>
        <dbReference type="Proteomes" id="UP000027725"/>
    </source>
</evidence>
<keyword evidence="4" id="KW-1185">Reference proteome</keyword>
<dbReference type="Gene3D" id="3.30.300.20">
    <property type="match status" value="1"/>
</dbReference>